<dbReference type="Proteomes" id="UP000190648">
    <property type="component" value="Unassembled WGS sequence"/>
</dbReference>
<proteinExistence type="predicted"/>
<feature type="region of interest" description="Disordered" evidence="1">
    <location>
        <begin position="87"/>
        <end position="115"/>
    </location>
</feature>
<dbReference type="AlphaFoldDB" id="A0A1V4K6W9"/>
<dbReference type="EMBL" id="LSYS01004352">
    <property type="protein sequence ID" value="OPJ79627.1"/>
    <property type="molecule type" value="Genomic_DNA"/>
</dbReference>
<protein>
    <submittedName>
        <fullName evidence="2">Uncharacterized protein</fullName>
    </submittedName>
</protein>
<organism evidence="2 3">
    <name type="scientific">Patagioenas fasciata monilis</name>
    <dbReference type="NCBI Taxonomy" id="372326"/>
    <lineage>
        <taxon>Eukaryota</taxon>
        <taxon>Metazoa</taxon>
        <taxon>Chordata</taxon>
        <taxon>Craniata</taxon>
        <taxon>Vertebrata</taxon>
        <taxon>Euteleostomi</taxon>
        <taxon>Archelosauria</taxon>
        <taxon>Archosauria</taxon>
        <taxon>Dinosauria</taxon>
        <taxon>Saurischia</taxon>
        <taxon>Theropoda</taxon>
        <taxon>Coelurosauria</taxon>
        <taxon>Aves</taxon>
        <taxon>Neognathae</taxon>
        <taxon>Neoaves</taxon>
        <taxon>Columbimorphae</taxon>
        <taxon>Columbiformes</taxon>
        <taxon>Columbidae</taxon>
        <taxon>Patagioenas</taxon>
    </lineage>
</organism>
<comment type="caution">
    <text evidence="2">The sequence shown here is derived from an EMBL/GenBank/DDBJ whole genome shotgun (WGS) entry which is preliminary data.</text>
</comment>
<name>A0A1V4K6W9_PATFA</name>
<evidence type="ECO:0000313" key="3">
    <source>
        <dbReference type="Proteomes" id="UP000190648"/>
    </source>
</evidence>
<reference evidence="2 3" key="1">
    <citation type="submission" date="2016-02" db="EMBL/GenBank/DDBJ databases">
        <title>Band-tailed pigeon sequencing and assembly.</title>
        <authorList>
            <person name="Soares A.E."/>
            <person name="Novak B.J."/>
            <person name="Rice E.S."/>
            <person name="O'Connell B."/>
            <person name="Chang D."/>
            <person name="Weber S."/>
            <person name="Shapiro B."/>
        </authorList>
    </citation>
    <scope>NUCLEOTIDE SEQUENCE [LARGE SCALE GENOMIC DNA]</scope>
    <source>
        <strain evidence="2">BTP2013</strain>
        <tissue evidence="2">Blood</tissue>
    </source>
</reference>
<sequence length="115" mass="12590">MGGGAGGRARKRAQLPQRGEEKGGTVSVGWSGNPVIKRGARGKSRELILSPHHRICKFTRSPRAHGRRLEPLGAELSGVERRGAAAFTCRRPGRAQHSARRRTRLPSKDSWSLCM</sequence>
<accession>A0A1V4K6W9</accession>
<keyword evidence="3" id="KW-1185">Reference proteome</keyword>
<feature type="region of interest" description="Disordered" evidence="1">
    <location>
        <begin position="1"/>
        <end position="44"/>
    </location>
</feature>
<feature type="compositionally biased region" description="Basic residues" evidence="1">
    <location>
        <begin position="91"/>
        <end position="105"/>
    </location>
</feature>
<evidence type="ECO:0000313" key="2">
    <source>
        <dbReference type="EMBL" id="OPJ79627.1"/>
    </source>
</evidence>
<gene>
    <name evidence="2" type="ORF">AV530_001583</name>
</gene>
<evidence type="ECO:0000256" key="1">
    <source>
        <dbReference type="SAM" id="MobiDB-lite"/>
    </source>
</evidence>